<comment type="subcellular location">
    <subcellularLocation>
        <location evidence="1">Membrane</location>
        <topology evidence="1">Multi-pass membrane protein</topology>
    </subcellularLocation>
</comment>
<keyword evidence="6 7" id="KW-0472">Membrane</keyword>
<dbReference type="GO" id="GO:0030001">
    <property type="term" value="P:metal ion transport"/>
    <property type="evidence" value="ECO:0007669"/>
    <property type="project" value="UniProtKB-ARBA"/>
</dbReference>
<dbReference type="STRING" id="667725.A0A0L0FNJ0"/>
<dbReference type="GO" id="GO:0005886">
    <property type="term" value="C:plasma membrane"/>
    <property type="evidence" value="ECO:0007669"/>
    <property type="project" value="TreeGrafter"/>
</dbReference>
<dbReference type="InterPro" id="IPR051143">
    <property type="entry name" value="TrkH_K-transport"/>
</dbReference>
<reference evidence="8 9" key="1">
    <citation type="submission" date="2011-02" db="EMBL/GenBank/DDBJ databases">
        <title>The Genome Sequence of Sphaeroforma arctica JP610.</title>
        <authorList>
            <consortium name="The Broad Institute Genome Sequencing Platform"/>
            <person name="Russ C."/>
            <person name="Cuomo C."/>
            <person name="Young S.K."/>
            <person name="Zeng Q."/>
            <person name="Gargeya S."/>
            <person name="Alvarado L."/>
            <person name="Berlin A."/>
            <person name="Chapman S.B."/>
            <person name="Chen Z."/>
            <person name="Freedman E."/>
            <person name="Gellesch M."/>
            <person name="Goldberg J."/>
            <person name="Griggs A."/>
            <person name="Gujja S."/>
            <person name="Heilman E."/>
            <person name="Heiman D."/>
            <person name="Howarth C."/>
            <person name="Mehta T."/>
            <person name="Neiman D."/>
            <person name="Pearson M."/>
            <person name="Roberts A."/>
            <person name="Saif S."/>
            <person name="Shea T."/>
            <person name="Shenoy N."/>
            <person name="Sisk P."/>
            <person name="Stolte C."/>
            <person name="Sykes S."/>
            <person name="White J."/>
            <person name="Yandava C."/>
            <person name="Burger G."/>
            <person name="Gray M.W."/>
            <person name="Holland P.W.H."/>
            <person name="King N."/>
            <person name="Lang F.B.F."/>
            <person name="Roger A.J."/>
            <person name="Ruiz-Trillo I."/>
            <person name="Haas B."/>
            <person name="Nusbaum C."/>
            <person name="Birren B."/>
        </authorList>
    </citation>
    <scope>NUCLEOTIDE SEQUENCE [LARGE SCALE GENOMIC DNA]</scope>
    <source>
        <strain evidence="8 9">JP610</strain>
    </source>
</reference>
<dbReference type="Proteomes" id="UP000054560">
    <property type="component" value="Unassembled WGS sequence"/>
</dbReference>
<evidence type="ECO:0000256" key="1">
    <source>
        <dbReference type="ARBA" id="ARBA00004141"/>
    </source>
</evidence>
<dbReference type="PANTHER" id="PTHR31064:SF30">
    <property type="entry name" value="HIGH-AFFINITY POTASSIUM TRANSPORT PROTEIN-RELATED"/>
    <property type="match status" value="1"/>
</dbReference>
<dbReference type="PANTHER" id="PTHR31064">
    <property type="entry name" value="POTASSIUM TRANSPORT PROTEIN DDB_G0292412-RELATED"/>
    <property type="match status" value="1"/>
</dbReference>
<protein>
    <submittedName>
        <fullName evidence="8">Uncharacterized protein</fullName>
    </submittedName>
</protein>
<feature type="transmembrane region" description="Helical" evidence="7">
    <location>
        <begin position="6"/>
        <end position="27"/>
    </location>
</feature>
<keyword evidence="4 7" id="KW-1133">Transmembrane helix</keyword>
<dbReference type="RefSeq" id="XP_014152287.1">
    <property type="nucleotide sequence ID" value="XM_014296812.1"/>
</dbReference>
<sequence>GKSTERRALLANDMLWLAVSIFLVSLFDNMMDICDLFRLIFEVVSAYGTVGLSLSTPDDTGSFVSGMSAFSKLVIMAVMMSGRHRGLPHSLDSAVTRIKQPTTKPQSSPLSQMRLDDFMQYTRGHPTSTIYSGANVRFSISDSHTSVRNRFGDNLRRRFSMQHSRSDVNDTIMHRSREDLHYATVGPASREKLNGGCIQ</sequence>
<dbReference type="EMBL" id="KQ242499">
    <property type="protein sequence ID" value="KNC78385.1"/>
    <property type="molecule type" value="Genomic_DNA"/>
</dbReference>
<keyword evidence="2" id="KW-0813">Transport</keyword>
<evidence type="ECO:0000313" key="8">
    <source>
        <dbReference type="EMBL" id="KNC78385.1"/>
    </source>
</evidence>
<keyword evidence="9" id="KW-1185">Reference proteome</keyword>
<dbReference type="OrthoDB" id="9999863at2759"/>
<dbReference type="Pfam" id="PF02386">
    <property type="entry name" value="TrkH"/>
    <property type="match status" value="1"/>
</dbReference>
<evidence type="ECO:0000313" key="9">
    <source>
        <dbReference type="Proteomes" id="UP000054560"/>
    </source>
</evidence>
<accession>A0A0L0FNJ0</accession>
<dbReference type="eggNOG" id="KOG1341">
    <property type="taxonomic scope" value="Eukaryota"/>
</dbReference>
<dbReference type="InterPro" id="IPR003445">
    <property type="entry name" value="Cat_transpt"/>
</dbReference>
<evidence type="ECO:0000256" key="3">
    <source>
        <dbReference type="ARBA" id="ARBA00022692"/>
    </source>
</evidence>
<evidence type="ECO:0000256" key="7">
    <source>
        <dbReference type="SAM" id="Phobius"/>
    </source>
</evidence>
<name>A0A0L0FNJ0_9EUKA</name>
<evidence type="ECO:0000256" key="5">
    <source>
        <dbReference type="ARBA" id="ARBA00023065"/>
    </source>
</evidence>
<keyword evidence="5" id="KW-0406">Ion transport</keyword>
<gene>
    <name evidence="8" type="ORF">SARC_09179</name>
</gene>
<evidence type="ECO:0000256" key="6">
    <source>
        <dbReference type="ARBA" id="ARBA00023136"/>
    </source>
</evidence>
<proteinExistence type="predicted"/>
<dbReference type="GO" id="GO:0008324">
    <property type="term" value="F:monoatomic cation transmembrane transporter activity"/>
    <property type="evidence" value="ECO:0007669"/>
    <property type="project" value="InterPro"/>
</dbReference>
<dbReference type="AlphaFoldDB" id="A0A0L0FNJ0"/>
<evidence type="ECO:0000256" key="2">
    <source>
        <dbReference type="ARBA" id="ARBA00022448"/>
    </source>
</evidence>
<evidence type="ECO:0000256" key="4">
    <source>
        <dbReference type="ARBA" id="ARBA00022989"/>
    </source>
</evidence>
<organism evidence="8 9">
    <name type="scientific">Sphaeroforma arctica JP610</name>
    <dbReference type="NCBI Taxonomy" id="667725"/>
    <lineage>
        <taxon>Eukaryota</taxon>
        <taxon>Ichthyosporea</taxon>
        <taxon>Ichthyophonida</taxon>
        <taxon>Sphaeroforma</taxon>
    </lineage>
</organism>
<dbReference type="GeneID" id="25909683"/>
<feature type="non-terminal residue" evidence="8">
    <location>
        <position position="1"/>
    </location>
</feature>
<keyword evidence="3 7" id="KW-0812">Transmembrane</keyword>